<evidence type="ECO:0000256" key="1">
    <source>
        <dbReference type="SAM" id="Phobius"/>
    </source>
</evidence>
<keyword evidence="4" id="KW-1185">Reference proteome</keyword>
<keyword evidence="1" id="KW-0472">Membrane</keyword>
<dbReference type="EMBL" id="FOZL01000001">
    <property type="protein sequence ID" value="SFR98749.1"/>
    <property type="molecule type" value="Genomic_DNA"/>
</dbReference>
<proteinExistence type="predicted"/>
<keyword evidence="1" id="KW-1133">Transmembrane helix</keyword>
<reference evidence="3 4" key="1">
    <citation type="submission" date="2016-10" db="EMBL/GenBank/DDBJ databases">
        <authorList>
            <person name="de Groot N.N."/>
        </authorList>
    </citation>
    <scope>NUCLEOTIDE SEQUENCE [LARGE SCALE GENOMIC DNA]</scope>
    <source>
        <strain evidence="3 4">DSM 21001</strain>
    </source>
</reference>
<dbReference type="Pfam" id="PF12704">
    <property type="entry name" value="MacB_PCD"/>
    <property type="match status" value="1"/>
</dbReference>
<protein>
    <recommendedName>
        <fullName evidence="2">MacB-like periplasmic core domain-containing protein</fullName>
    </recommendedName>
</protein>
<feature type="transmembrane region" description="Helical" evidence="1">
    <location>
        <begin position="302"/>
        <end position="322"/>
    </location>
</feature>
<dbReference type="InterPro" id="IPR025857">
    <property type="entry name" value="MacB_PCD"/>
</dbReference>
<feature type="domain" description="MacB-like periplasmic core" evidence="2">
    <location>
        <begin position="111"/>
        <end position="251"/>
    </location>
</feature>
<name>A0A1I6L5L0_9BACT</name>
<dbReference type="OrthoDB" id="110982at2"/>
<keyword evidence="1" id="KW-0812">Transmembrane</keyword>
<dbReference type="STRING" id="474950.SAMN05421771_0297"/>
<feature type="transmembrane region" description="Helical" evidence="1">
    <location>
        <begin position="378"/>
        <end position="396"/>
    </location>
</feature>
<dbReference type="RefSeq" id="WP_089835941.1">
    <property type="nucleotide sequence ID" value="NZ_FOZL01000001.1"/>
</dbReference>
<dbReference type="Proteomes" id="UP000199024">
    <property type="component" value="Unassembled WGS sequence"/>
</dbReference>
<organism evidence="3 4">
    <name type="scientific">Granulicella pectinivorans</name>
    <dbReference type="NCBI Taxonomy" id="474950"/>
    <lineage>
        <taxon>Bacteria</taxon>
        <taxon>Pseudomonadati</taxon>
        <taxon>Acidobacteriota</taxon>
        <taxon>Terriglobia</taxon>
        <taxon>Terriglobales</taxon>
        <taxon>Acidobacteriaceae</taxon>
        <taxon>Granulicella</taxon>
    </lineage>
</organism>
<dbReference type="AlphaFoldDB" id="A0A1I6L5L0"/>
<accession>A0A1I6L5L0</accession>
<evidence type="ECO:0000313" key="3">
    <source>
        <dbReference type="EMBL" id="SFR98749.1"/>
    </source>
</evidence>
<evidence type="ECO:0000313" key="4">
    <source>
        <dbReference type="Proteomes" id="UP000199024"/>
    </source>
</evidence>
<gene>
    <name evidence="3" type="ORF">SAMN05421771_0297</name>
</gene>
<evidence type="ECO:0000259" key="2">
    <source>
        <dbReference type="Pfam" id="PF12704"/>
    </source>
</evidence>
<sequence>MTLLGYRMALRAVGLAVPRTLRSEWIAEWDSELWYMAASATQVEIASFCWGAVEDARSLRAMHPVRPVRAAGSARTCVAWVGAVAVLCFAIAQSIPAVKLASSSPVYRSATDAVAISPADHQAGPVVPMSLVRSWQRRKQHLFREFAVYAPTVRAIHLQAGTTRPLALARASANILTLLGVPVALAQETRGGQPVLMLSETAWRTDFGSDTSLLGETVNVGTQRVQIGGIVPDEAAPAGKLDGWILLPDTASWPDATPVHLIGRLDPSRSMLSSAWELTVPGPDGDVLYDCRMLPALKADIWKMYLFAAFLALLALPATTSLSLGEYAARPVNLPWVAAVRRWLFLAAKIGCAMPAIYCASLIAAYGLRSASPYTPQYIQLVTTFGMTLFALRWALRDQRRRCPVCLGKLTCPARVGEPSRNFLAFNGTELICAGGHGFLHVPEMATSWFSTQRWLHLDPSWSGLFLSPAKAMDL</sequence>
<feature type="transmembrane region" description="Helical" evidence="1">
    <location>
        <begin position="343"/>
        <end position="366"/>
    </location>
</feature>